<keyword evidence="3" id="KW-1133">Transmembrane helix</keyword>
<dbReference type="EMBL" id="JAAECE010000009">
    <property type="protein sequence ID" value="KAF1797588.1"/>
    <property type="molecule type" value="Genomic_DNA"/>
</dbReference>
<evidence type="ECO:0000313" key="4">
    <source>
        <dbReference type="EMBL" id="KAF1797588.1"/>
    </source>
</evidence>
<feature type="transmembrane region" description="Helical" evidence="3">
    <location>
        <begin position="520"/>
        <end position="543"/>
    </location>
</feature>
<feature type="transmembrane region" description="Helical" evidence="3">
    <location>
        <begin position="455"/>
        <end position="475"/>
    </location>
</feature>
<evidence type="ECO:0000256" key="3">
    <source>
        <dbReference type="SAM" id="Phobius"/>
    </source>
</evidence>
<feature type="transmembrane region" description="Helical" evidence="3">
    <location>
        <begin position="608"/>
        <end position="633"/>
    </location>
</feature>
<evidence type="ECO:0000313" key="5">
    <source>
        <dbReference type="Proteomes" id="UP000469890"/>
    </source>
</evidence>
<dbReference type="PANTHER" id="PTHR10582:SF2">
    <property type="entry name" value="INACTIVE"/>
    <property type="match status" value="1"/>
</dbReference>
<feature type="coiled-coil region" evidence="2">
    <location>
        <begin position="685"/>
        <end position="712"/>
    </location>
</feature>
<dbReference type="Gene3D" id="1.10.287.70">
    <property type="match status" value="1"/>
</dbReference>
<feature type="transmembrane region" description="Helical" evidence="3">
    <location>
        <begin position="382"/>
        <end position="403"/>
    </location>
</feature>
<accession>A0A8H4B8C9</accession>
<feature type="transmembrane region" description="Helical" evidence="3">
    <location>
        <begin position="418"/>
        <end position="435"/>
    </location>
</feature>
<dbReference type="GO" id="GO:0098703">
    <property type="term" value="P:calcium ion import across plasma membrane"/>
    <property type="evidence" value="ECO:0007669"/>
    <property type="project" value="TreeGrafter"/>
</dbReference>
<reference evidence="4 5" key="1">
    <citation type="submission" date="2019-09" db="EMBL/GenBank/DDBJ databases">
        <authorList>
            <consortium name="DOE Joint Genome Institute"/>
            <person name="Mondo S.J."/>
            <person name="Navarro-Mendoza M.I."/>
            <person name="Perez-Arques C."/>
            <person name="Panchal S."/>
            <person name="Nicolas F.E."/>
            <person name="Ganguly P."/>
            <person name="Pangilinan J."/>
            <person name="Grigoriev I."/>
            <person name="Heitman J."/>
            <person name="Sanya K."/>
            <person name="Garre V."/>
        </authorList>
    </citation>
    <scope>NUCLEOTIDE SEQUENCE [LARGE SCALE GENOMIC DNA]</scope>
    <source>
        <strain evidence="4 5">MU402</strain>
    </source>
</reference>
<sequence length="722" mass="83977">MPQRTKKRYTCHLTNCSESACRALHFFHRKRDKIKSHEVLELVQQTKRLVRLCITEMKKEKSRYFTTISGSNTLAMLASFQDGRDIIFEILQTDDLPINVISYVRILATAEKMGEFVDRNENALTILIEKFDYELFDLLFNRILLSSPKAGVGAFCAITETLIFLQGRGETTVFQNSCRKLKYLAMKSNVQQIEKPIWNPRVVMTLKVLHMTTDTDFSGFSSHATLEQISRHKSAWSVHARRDLWRFYLGVLATIQQMPIIKSYYDRKWLRDYYNSSVHDSLISECAVPFIHFSSYTIFWEDVEFDPNHDNRDDNTLTAKLCARFRELLRRPSTKERIAHKAESDLMLLASKQHENDLFHQKGSVIEVLLYCKWKTFLRPRFYIVCFIHLVYYLFFIFGVLFARERFAYSLGASLYENSWHVVVIALMFTMNLILSIQELRQFLKFGFWRYIKSIYNIIDLAALVAPPVCFWLMITASSNLDEVSAITTIILWMHGILRLRPFASIGVTLETMIQLMKSVYKTLVIMLVVIFAFTHAFMVLLLHKDDSYFQEQYSGSINLTDSESTVSYSDASASNSFTNLFKAFSTLWLFIYGVWDPITDGDAGDDFMIIVFAMLFSFVTVLLFFNLVIALMSSKAEEVKALGKSIWLSHFAEVIAEIEQFWCTRSERVNRNNSPSVVYYVAKYTDVRQHAETLEQECDDLINELRNKLKKRQAAGRSTQR</sequence>
<organism evidence="4 5">
    <name type="scientific">Mucor circinelloides f. lusitanicus</name>
    <name type="common">Mucor racemosus var. lusitanicus</name>
    <dbReference type="NCBI Taxonomy" id="29924"/>
    <lineage>
        <taxon>Eukaryota</taxon>
        <taxon>Fungi</taxon>
        <taxon>Fungi incertae sedis</taxon>
        <taxon>Mucoromycota</taxon>
        <taxon>Mucoromycotina</taxon>
        <taxon>Mucoromycetes</taxon>
        <taxon>Mucorales</taxon>
        <taxon>Mucorineae</taxon>
        <taxon>Mucoraceae</taxon>
        <taxon>Mucor</taxon>
    </lineage>
</organism>
<proteinExistence type="predicted"/>
<keyword evidence="3" id="KW-0812">Transmembrane</keyword>
<dbReference type="AlphaFoldDB" id="A0A8H4B8C9"/>
<evidence type="ECO:0000256" key="1">
    <source>
        <dbReference type="ARBA" id="ARBA00022737"/>
    </source>
</evidence>
<keyword evidence="3" id="KW-0472">Membrane</keyword>
<dbReference type="PANTHER" id="PTHR10582">
    <property type="entry name" value="TRANSIENT RECEPTOR POTENTIAL ION CHANNEL PROTEIN"/>
    <property type="match status" value="1"/>
</dbReference>
<name>A0A8H4B8C9_MUCCL</name>
<keyword evidence="2" id="KW-0175">Coiled coil</keyword>
<gene>
    <name evidence="4" type="ORF">FB192DRAFT_1177070</name>
</gene>
<dbReference type="GO" id="GO:0005216">
    <property type="term" value="F:monoatomic ion channel activity"/>
    <property type="evidence" value="ECO:0007669"/>
    <property type="project" value="InterPro"/>
</dbReference>
<dbReference type="InterPro" id="IPR024862">
    <property type="entry name" value="TRPV"/>
</dbReference>
<evidence type="ECO:0008006" key="6">
    <source>
        <dbReference type="Google" id="ProtNLM"/>
    </source>
</evidence>
<evidence type="ECO:0000256" key="2">
    <source>
        <dbReference type="SAM" id="Coils"/>
    </source>
</evidence>
<keyword evidence="1" id="KW-0677">Repeat</keyword>
<dbReference type="GO" id="GO:0005886">
    <property type="term" value="C:plasma membrane"/>
    <property type="evidence" value="ECO:0007669"/>
    <property type="project" value="TreeGrafter"/>
</dbReference>
<protein>
    <recommendedName>
        <fullName evidence="6">Ion transport domain-containing protein</fullName>
    </recommendedName>
</protein>
<comment type="caution">
    <text evidence="4">The sequence shown here is derived from an EMBL/GenBank/DDBJ whole genome shotgun (WGS) entry which is preliminary data.</text>
</comment>
<dbReference type="Proteomes" id="UP000469890">
    <property type="component" value="Unassembled WGS sequence"/>
</dbReference>